<dbReference type="Proteomes" id="UP000525078">
    <property type="component" value="Unassembled WGS sequence"/>
</dbReference>
<sequence>MMCTTEVKKKMEDNPPPENNPPLGDDPQPEEDPQLEDDQPPEDNPLACSACKFLRRKCNEGCIYAPYFPHYEPQKFATIHRVYSASNVSKILNGINPNQRMAAVNSLFYEAQARIRDPVYGVIGFISILHNRLNQTRSKINSTSNDLATHIGPHPAQFDQLHPHPDHNSVPPMPTNPELRPFYFENIPLSQQQDANNNVGVRGPTAPMSSPEVMEQFHWQMAAASPFYRGNRRGDDGASSSRAAAAANDDAPNDFSLHSQLQNLLQLNVDLKEADDNEKDNN</sequence>
<proteinExistence type="inferred from homology"/>
<dbReference type="Pfam" id="PF03195">
    <property type="entry name" value="LOB"/>
    <property type="match status" value="1"/>
</dbReference>
<dbReference type="EMBL" id="JAATIP010000178">
    <property type="protein sequence ID" value="KAF4363067.1"/>
    <property type="molecule type" value="Genomic_DNA"/>
</dbReference>
<feature type="region of interest" description="Disordered" evidence="2">
    <location>
        <begin position="228"/>
        <end position="258"/>
    </location>
</feature>
<dbReference type="AlphaFoldDB" id="A0A7J6EXA5"/>
<dbReference type="PANTHER" id="PTHR31301">
    <property type="entry name" value="LOB DOMAIN-CONTAINING PROTEIN 4-RELATED"/>
    <property type="match status" value="1"/>
</dbReference>
<feature type="compositionally biased region" description="Basic and acidic residues" evidence="2">
    <location>
        <begin position="1"/>
        <end position="13"/>
    </location>
</feature>
<reference evidence="4 5" key="1">
    <citation type="journal article" date="2020" name="bioRxiv">
        <title>Sequence and annotation of 42 cannabis genomes reveals extensive copy number variation in cannabinoid synthesis and pathogen resistance genes.</title>
        <authorList>
            <person name="Mckernan K.J."/>
            <person name="Helbert Y."/>
            <person name="Kane L.T."/>
            <person name="Ebling H."/>
            <person name="Zhang L."/>
            <person name="Liu B."/>
            <person name="Eaton Z."/>
            <person name="Mclaughlin S."/>
            <person name="Kingan S."/>
            <person name="Baybayan P."/>
            <person name="Concepcion G."/>
            <person name="Jordan M."/>
            <person name="Riva A."/>
            <person name="Barbazuk W."/>
            <person name="Harkins T."/>
        </authorList>
    </citation>
    <scope>NUCLEOTIDE SEQUENCE [LARGE SCALE GENOMIC DNA]</scope>
    <source>
        <strain evidence="5">cv. Jamaican Lion 4</strain>
        <tissue evidence="4">Leaf</tissue>
    </source>
</reference>
<protein>
    <recommendedName>
        <fullName evidence="3">LOB domain-containing protein</fullName>
    </recommendedName>
</protein>
<accession>A0A7J6EXA5</accession>
<comment type="similarity">
    <text evidence="1">Belongs to the LOB domain-containing protein family.</text>
</comment>
<feature type="compositionally biased region" description="Low complexity" evidence="2">
    <location>
        <begin position="237"/>
        <end position="258"/>
    </location>
</feature>
<evidence type="ECO:0000259" key="3">
    <source>
        <dbReference type="PROSITE" id="PS50891"/>
    </source>
</evidence>
<evidence type="ECO:0000313" key="4">
    <source>
        <dbReference type="EMBL" id="KAF4363067.1"/>
    </source>
</evidence>
<feature type="compositionally biased region" description="Acidic residues" evidence="2">
    <location>
        <begin position="27"/>
        <end position="41"/>
    </location>
</feature>
<evidence type="ECO:0000256" key="1">
    <source>
        <dbReference type="ARBA" id="ARBA00005474"/>
    </source>
</evidence>
<feature type="region of interest" description="Disordered" evidence="2">
    <location>
        <begin position="1"/>
        <end position="42"/>
    </location>
</feature>
<dbReference type="PROSITE" id="PS50891">
    <property type="entry name" value="LOB"/>
    <property type="match status" value="1"/>
</dbReference>
<gene>
    <name evidence="4" type="ORF">F8388_013431</name>
</gene>
<dbReference type="PANTHER" id="PTHR31301:SF68">
    <property type="entry name" value="LOB DOMAIN-CONTAINING PROTEIN 32-RELATED"/>
    <property type="match status" value="1"/>
</dbReference>
<feature type="domain" description="LOB" evidence="3">
    <location>
        <begin position="46"/>
        <end position="147"/>
    </location>
</feature>
<dbReference type="InterPro" id="IPR004883">
    <property type="entry name" value="LOB"/>
</dbReference>
<organism evidence="4 5">
    <name type="scientific">Cannabis sativa</name>
    <name type="common">Hemp</name>
    <name type="synonym">Marijuana</name>
    <dbReference type="NCBI Taxonomy" id="3483"/>
    <lineage>
        <taxon>Eukaryota</taxon>
        <taxon>Viridiplantae</taxon>
        <taxon>Streptophyta</taxon>
        <taxon>Embryophyta</taxon>
        <taxon>Tracheophyta</taxon>
        <taxon>Spermatophyta</taxon>
        <taxon>Magnoliopsida</taxon>
        <taxon>eudicotyledons</taxon>
        <taxon>Gunneridae</taxon>
        <taxon>Pentapetalae</taxon>
        <taxon>rosids</taxon>
        <taxon>fabids</taxon>
        <taxon>Rosales</taxon>
        <taxon>Cannabaceae</taxon>
        <taxon>Cannabis</taxon>
    </lineage>
</organism>
<name>A0A7J6EXA5_CANSA</name>
<evidence type="ECO:0000313" key="5">
    <source>
        <dbReference type="Proteomes" id="UP000525078"/>
    </source>
</evidence>
<evidence type="ECO:0000256" key="2">
    <source>
        <dbReference type="SAM" id="MobiDB-lite"/>
    </source>
</evidence>
<comment type="caution">
    <text evidence="4">The sequence shown here is derived from an EMBL/GenBank/DDBJ whole genome shotgun (WGS) entry which is preliminary data.</text>
</comment>